<gene>
    <name evidence="1" type="ORF">llap_8865</name>
</gene>
<dbReference type="EMBL" id="KZ506199">
    <property type="protein sequence ID" value="PKU40838.1"/>
    <property type="molecule type" value="Genomic_DNA"/>
</dbReference>
<dbReference type="GO" id="GO:0030314">
    <property type="term" value="C:junctional membrane complex"/>
    <property type="evidence" value="ECO:0007669"/>
    <property type="project" value="InterPro"/>
</dbReference>
<evidence type="ECO:0000313" key="1">
    <source>
        <dbReference type="EMBL" id="PKU40838.1"/>
    </source>
</evidence>
<protein>
    <submittedName>
        <fullName evidence="1">Uncharacterized protein</fullName>
    </submittedName>
</protein>
<proteinExistence type="predicted"/>
<accession>A0A2I0U422</accession>
<dbReference type="PANTHER" id="PTHR23085:SF26">
    <property type="entry name" value="JUNCTOPHILIN-2"/>
    <property type="match status" value="1"/>
</dbReference>
<keyword evidence="2" id="KW-1185">Reference proteome</keyword>
<reference evidence="2" key="1">
    <citation type="submission" date="2017-11" db="EMBL/GenBank/DDBJ databases">
        <authorList>
            <person name="Lima N.C."/>
            <person name="Parody-Merino A.M."/>
            <person name="Battley P.F."/>
            <person name="Fidler A.E."/>
            <person name="Prosdocimi F."/>
        </authorList>
    </citation>
    <scope>NUCLEOTIDE SEQUENCE [LARGE SCALE GENOMIC DNA]</scope>
</reference>
<dbReference type="PANTHER" id="PTHR23085">
    <property type="entry name" value="GH28348P"/>
    <property type="match status" value="1"/>
</dbReference>
<reference evidence="2" key="2">
    <citation type="submission" date="2017-12" db="EMBL/GenBank/DDBJ databases">
        <title>Genome sequence of the Bar-tailed Godwit (Limosa lapponica baueri).</title>
        <authorList>
            <person name="Lima N.C.B."/>
            <person name="Parody-Merino A.M."/>
            <person name="Battley P.F."/>
            <person name="Fidler A.E."/>
            <person name="Prosdocimi F."/>
        </authorList>
    </citation>
    <scope>NUCLEOTIDE SEQUENCE [LARGE SCALE GENOMIC DNA]</scope>
</reference>
<name>A0A2I0U422_LIMLA</name>
<dbReference type="Proteomes" id="UP000233556">
    <property type="component" value="Unassembled WGS sequence"/>
</dbReference>
<dbReference type="GO" id="GO:0005886">
    <property type="term" value="C:plasma membrane"/>
    <property type="evidence" value="ECO:0007669"/>
    <property type="project" value="TreeGrafter"/>
</dbReference>
<dbReference type="GO" id="GO:0005789">
    <property type="term" value="C:endoplasmic reticulum membrane"/>
    <property type="evidence" value="ECO:0007669"/>
    <property type="project" value="TreeGrafter"/>
</dbReference>
<dbReference type="OrthoDB" id="284854at2759"/>
<evidence type="ECO:0000313" key="2">
    <source>
        <dbReference type="Proteomes" id="UP000233556"/>
    </source>
</evidence>
<dbReference type="InterPro" id="IPR017191">
    <property type="entry name" value="Junctophilin"/>
</dbReference>
<organism evidence="1 2">
    <name type="scientific">Limosa lapponica baueri</name>
    <dbReference type="NCBI Taxonomy" id="1758121"/>
    <lineage>
        <taxon>Eukaryota</taxon>
        <taxon>Metazoa</taxon>
        <taxon>Chordata</taxon>
        <taxon>Craniata</taxon>
        <taxon>Vertebrata</taxon>
        <taxon>Euteleostomi</taxon>
        <taxon>Archelosauria</taxon>
        <taxon>Archosauria</taxon>
        <taxon>Dinosauria</taxon>
        <taxon>Saurischia</taxon>
        <taxon>Theropoda</taxon>
        <taxon>Coelurosauria</taxon>
        <taxon>Aves</taxon>
        <taxon>Neognathae</taxon>
        <taxon>Neoaves</taxon>
        <taxon>Charadriiformes</taxon>
        <taxon>Scolopacidae</taxon>
        <taxon>Limosa</taxon>
    </lineage>
</organism>
<dbReference type="GO" id="GO:0016529">
    <property type="term" value="C:sarcoplasmic reticulum"/>
    <property type="evidence" value="ECO:0007669"/>
    <property type="project" value="TreeGrafter"/>
</dbReference>
<dbReference type="AlphaFoldDB" id="A0A2I0U422"/>
<sequence length="92" mass="9867">MNFLRHFHALLGTAHAKAKAEGSEQAAQAANNESGIARMMARELSPDFYQPVQIVSCKSGASVLGLVSWTTQVMNIHFAHKMTAAVSIGNVL</sequence>